<evidence type="ECO:0000259" key="8">
    <source>
        <dbReference type="Pfam" id="PF00746"/>
    </source>
</evidence>
<feature type="region of interest" description="Disordered" evidence="5">
    <location>
        <begin position="188"/>
        <end position="213"/>
    </location>
</feature>
<dbReference type="Pfam" id="PF00746">
    <property type="entry name" value="Gram_pos_anchor"/>
    <property type="match status" value="1"/>
</dbReference>
<keyword evidence="6" id="KW-0812">Transmembrane</keyword>
<proteinExistence type="predicted"/>
<keyword evidence="6" id="KW-1133">Transmembrane helix</keyword>
<organism evidence="11 12">
    <name type="scientific">Bifidobacterium callitrichidarum</name>
    <dbReference type="NCBI Taxonomy" id="2052941"/>
    <lineage>
        <taxon>Bacteria</taxon>
        <taxon>Bacillati</taxon>
        <taxon>Actinomycetota</taxon>
        <taxon>Actinomycetes</taxon>
        <taxon>Bifidobacteriales</taxon>
        <taxon>Bifidobacteriaceae</taxon>
        <taxon>Bifidobacterium</taxon>
    </lineage>
</organism>
<dbReference type="NCBIfam" id="TIGR04226">
    <property type="entry name" value="RrgB_K2N_iso_D2"/>
    <property type="match status" value="1"/>
</dbReference>
<evidence type="ECO:0000256" key="3">
    <source>
        <dbReference type="ARBA" id="ARBA00022729"/>
    </source>
</evidence>
<dbReference type="Pfam" id="PF16569">
    <property type="entry name" value="GramPos_pilinBB"/>
    <property type="match status" value="1"/>
</dbReference>
<evidence type="ECO:0000313" key="11">
    <source>
        <dbReference type="EMBL" id="PWG66084.1"/>
    </source>
</evidence>
<keyword evidence="12" id="KW-1185">Reference proteome</keyword>
<feature type="domain" description="Gram-positive cocci surface proteins LPxTG" evidence="8">
    <location>
        <begin position="494"/>
        <end position="532"/>
    </location>
</feature>
<dbReference type="Gene3D" id="2.60.40.10">
    <property type="entry name" value="Immunoglobulins"/>
    <property type="match status" value="1"/>
</dbReference>
<dbReference type="AlphaFoldDB" id="A0A2U2NAM3"/>
<dbReference type="Pfam" id="PF17802">
    <property type="entry name" value="SpaA"/>
    <property type="match status" value="1"/>
</dbReference>
<evidence type="ECO:0000259" key="9">
    <source>
        <dbReference type="Pfam" id="PF16569"/>
    </source>
</evidence>
<evidence type="ECO:0000256" key="1">
    <source>
        <dbReference type="ARBA" id="ARBA00022512"/>
    </source>
</evidence>
<feature type="transmembrane region" description="Helical" evidence="6">
    <location>
        <begin position="506"/>
        <end position="527"/>
    </location>
</feature>
<comment type="caution">
    <text evidence="11">The sequence shown here is derived from an EMBL/GenBank/DDBJ whole genome shotgun (WGS) entry which is preliminary data.</text>
</comment>
<feature type="signal peptide" evidence="7">
    <location>
        <begin position="1"/>
        <end position="31"/>
    </location>
</feature>
<dbReference type="OrthoDB" id="2199792at2"/>
<dbReference type="SUPFAM" id="SSF49478">
    <property type="entry name" value="Cna protein B-type domain"/>
    <property type="match status" value="1"/>
</dbReference>
<dbReference type="NCBIfam" id="TIGR01167">
    <property type="entry name" value="LPXTG_anchor"/>
    <property type="match status" value="1"/>
</dbReference>
<feature type="chain" id="PRO_5015470325" evidence="7">
    <location>
        <begin position="32"/>
        <end position="537"/>
    </location>
</feature>
<evidence type="ECO:0000256" key="5">
    <source>
        <dbReference type="SAM" id="MobiDB-lite"/>
    </source>
</evidence>
<dbReference type="Gene3D" id="2.60.40.740">
    <property type="match status" value="1"/>
</dbReference>
<keyword evidence="3 7" id="KW-0732">Signal</keyword>
<evidence type="ECO:0000256" key="2">
    <source>
        <dbReference type="ARBA" id="ARBA00022525"/>
    </source>
</evidence>
<evidence type="ECO:0000256" key="7">
    <source>
        <dbReference type="SAM" id="SignalP"/>
    </source>
</evidence>
<feature type="domain" description="Gram-positive pilin backbone subunit 2 Cna-B-like" evidence="9">
    <location>
        <begin position="215"/>
        <end position="345"/>
    </location>
</feature>
<keyword evidence="4" id="KW-0572">Peptidoglycan-anchor</keyword>
<keyword evidence="1" id="KW-0134">Cell wall</keyword>
<gene>
    <name evidence="11" type="ORF">DF196_05385</name>
</gene>
<dbReference type="InterPro" id="IPR026466">
    <property type="entry name" value="Fim_isopep_form_D2_dom"/>
</dbReference>
<dbReference type="Proteomes" id="UP000245876">
    <property type="component" value="Unassembled WGS sequence"/>
</dbReference>
<reference evidence="11 12" key="1">
    <citation type="journal article" date="2018" name="Int. J. Syst. Evol. Microbiol.">
        <title>Bifidobacterium callitrichidarum sp. nov. from the faeces of the emperor tamarin (Saguinus imperator).</title>
        <authorList>
            <person name="Modesto M."/>
            <person name="Michelini S."/>
            <person name="Sansosti M.C."/>
            <person name="De Filippo C."/>
            <person name="Cavalieri D."/>
            <person name="Qvirist L."/>
            <person name="Andlid T."/>
            <person name="Spiezio C."/>
            <person name="Sandri C."/>
            <person name="Pascarelli S."/>
            <person name="Sgorbati B."/>
            <person name="Mattarelli P."/>
        </authorList>
    </citation>
    <scope>NUCLEOTIDE SEQUENCE [LARGE SCALE GENOMIC DNA]</scope>
    <source>
        <strain evidence="11 12">TRI 5</strain>
    </source>
</reference>
<dbReference type="GO" id="GO:0005975">
    <property type="term" value="P:carbohydrate metabolic process"/>
    <property type="evidence" value="ECO:0007669"/>
    <property type="project" value="UniProtKB-ARBA"/>
</dbReference>
<feature type="domain" description="SpaA-like prealbumin fold" evidence="10">
    <location>
        <begin position="365"/>
        <end position="464"/>
    </location>
</feature>
<evidence type="ECO:0000256" key="4">
    <source>
        <dbReference type="ARBA" id="ARBA00023088"/>
    </source>
</evidence>
<dbReference type="RefSeq" id="WP_109056858.1">
    <property type="nucleotide sequence ID" value="NZ_QFFM01000009.1"/>
</dbReference>
<name>A0A2U2NAM3_9BIFI</name>
<feature type="region of interest" description="Disordered" evidence="5">
    <location>
        <begin position="335"/>
        <end position="356"/>
    </location>
</feature>
<sequence>MNSLTKKLAAGVLAAATLFGFAGLGATTANAADAADGKLTVNSTDSDFAGKSVSIYKMLDYDSTTVADSTTGGYTVNASWTDFFKNSTELGLSDVTEYNVNQKAYDLIAGLSGTSTPTITKFAELARAWAKDNATATDTKTVGNDIDASGNYSATFENLAYGYYLVSNTLNEKGMLVNVTNNTPINQTLKGSTPTVDKTVTDKDGNQSNHNSAQIGDKVDFTLTSIVPDMSGASDNYLFQFTDKLSKGLTLNTDAEGDQQVFNPTVMIGNTVLTKGTDYTATYAPGTGANEGKTVITITMKDFKNLHANDAGETITVKYSATLNENAVVAGDNDNEAQIDYGNDPSNPQSSKPDKTHTYDFGFDVNKVAEKENGEKLENAQFELQDAEGKKINLVKMTAADQSVSFRPAKTGETAAQDAEVKTDANGKLRFEGLKEGTYYLKETKAPTGYNNLKDSIEIVIAADYNNDGTLKSWTVNKASVATGATVPVVTIINKKGGLLPGTGSIGTAAFTAFGVLIMALGTVWYVKSNRKSGKRA</sequence>
<dbReference type="InterPro" id="IPR041033">
    <property type="entry name" value="SpaA_PFL_dom_1"/>
</dbReference>
<evidence type="ECO:0000313" key="12">
    <source>
        <dbReference type="Proteomes" id="UP000245876"/>
    </source>
</evidence>
<dbReference type="InterPro" id="IPR013783">
    <property type="entry name" value="Ig-like_fold"/>
</dbReference>
<evidence type="ECO:0000256" key="6">
    <source>
        <dbReference type="SAM" id="Phobius"/>
    </source>
</evidence>
<dbReference type="InterPro" id="IPR048052">
    <property type="entry name" value="FM1-like"/>
</dbReference>
<dbReference type="InterPro" id="IPR019931">
    <property type="entry name" value="LPXTG_anchor"/>
</dbReference>
<dbReference type="InterPro" id="IPR032334">
    <property type="entry name" value="GramPos_pilinBB"/>
</dbReference>
<keyword evidence="6" id="KW-0472">Membrane</keyword>
<evidence type="ECO:0000259" key="10">
    <source>
        <dbReference type="Pfam" id="PF17802"/>
    </source>
</evidence>
<dbReference type="EMBL" id="QFFM01000009">
    <property type="protein sequence ID" value="PWG66084.1"/>
    <property type="molecule type" value="Genomic_DNA"/>
</dbReference>
<protein>
    <submittedName>
        <fullName evidence="11">Cell surface protein</fullName>
    </submittedName>
</protein>
<dbReference type="NCBIfam" id="NF033902">
    <property type="entry name" value="iso_D2_wall_anc"/>
    <property type="match status" value="1"/>
</dbReference>
<keyword evidence="2" id="KW-0964">Secreted</keyword>
<accession>A0A2U2NAM3</accession>